<proteinExistence type="inferred from homology"/>
<gene>
    <name evidence="6" type="ORF">EXE25_02380</name>
</gene>
<dbReference type="CDD" id="cd04185">
    <property type="entry name" value="GT_2_like_b"/>
    <property type="match status" value="1"/>
</dbReference>
<reference evidence="6 7" key="1">
    <citation type="submission" date="2019-02" db="EMBL/GenBank/DDBJ databases">
        <title>The Batch Genome Submission of Acinetobacter spp. strains.</title>
        <authorList>
            <person name="Qin J."/>
            <person name="Hu Y."/>
            <person name="Ye H."/>
            <person name="Wei L."/>
            <person name="Feng Y."/>
            <person name="Zong Z."/>
        </authorList>
    </citation>
    <scope>NUCLEOTIDE SEQUENCE [LARGE SCALE GENOMIC DNA]</scope>
    <source>
        <strain evidence="6 7">WCHABo060081</strain>
    </source>
</reference>
<name>A0A4Q7B3I0_9GAMM</name>
<evidence type="ECO:0000256" key="3">
    <source>
        <dbReference type="ARBA" id="ARBA00022679"/>
    </source>
</evidence>
<organism evidence="6 7">
    <name type="scientific">Acinetobacter bouvetii</name>
    <dbReference type="NCBI Taxonomy" id="202951"/>
    <lineage>
        <taxon>Bacteria</taxon>
        <taxon>Pseudomonadati</taxon>
        <taxon>Pseudomonadota</taxon>
        <taxon>Gammaproteobacteria</taxon>
        <taxon>Moraxellales</taxon>
        <taxon>Moraxellaceae</taxon>
        <taxon>Acinetobacter</taxon>
    </lineage>
</organism>
<dbReference type="GO" id="GO:0016757">
    <property type="term" value="F:glycosyltransferase activity"/>
    <property type="evidence" value="ECO:0007669"/>
    <property type="project" value="UniProtKB-KW"/>
</dbReference>
<dbReference type="PANTHER" id="PTHR43179">
    <property type="entry name" value="RHAMNOSYLTRANSFERASE WBBL"/>
    <property type="match status" value="1"/>
</dbReference>
<keyword evidence="4" id="KW-0472">Membrane</keyword>
<evidence type="ECO:0000313" key="7">
    <source>
        <dbReference type="Proteomes" id="UP000293483"/>
    </source>
</evidence>
<feature type="transmembrane region" description="Helical" evidence="4">
    <location>
        <begin position="255"/>
        <end position="274"/>
    </location>
</feature>
<evidence type="ECO:0000256" key="4">
    <source>
        <dbReference type="SAM" id="Phobius"/>
    </source>
</evidence>
<evidence type="ECO:0000256" key="1">
    <source>
        <dbReference type="ARBA" id="ARBA00006739"/>
    </source>
</evidence>
<dbReference type="Gene3D" id="3.90.550.10">
    <property type="entry name" value="Spore Coat Polysaccharide Biosynthesis Protein SpsA, Chain A"/>
    <property type="match status" value="1"/>
</dbReference>
<evidence type="ECO:0000313" key="6">
    <source>
        <dbReference type="EMBL" id="RZG69302.1"/>
    </source>
</evidence>
<keyword evidence="3 6" id="KW-0808">Transferase</keyword>
<keyword evidence="4" id="KW-0812">Transmembrane</keyword>
<comment type="similarity">
    <text evidence="1">Belongs to the glycosyltransferase 2 family.</text>
</comment>
<dbReference type="PANTHER" id="PTHR43179:SF12">
    <property type="entry name" value="GALACTOFURANOSYLTRANSFERASE GLFT2"/>
    <property type="match status" value="1"/>
</dbReference>
<evidence type="ECO:0000259" key="5">
    <source>
        <dbReference type="Pfam" id="PF00535"/>
    </source>
</evidence>
<dbReference type="Pfam" id="PF00535">
    <property type="entry name" value="Glycos_transf_2"/>
    <property type="match status" value="1"/>
</dbReference>
<keyword evidence="2" id="KW-0328">Glycosyltransferase</keyword>
<dbReference type="AlphaFoldDB" id="A0A4Q7B3I0"/>
<accession>A0A4Q7B3I0</accession>
<protein>
    <submittedName>
        <fullName evidence="6">Glycosyltransferase</fullName>
    </submittedName>
</protein>
<keyword evidence="4" id="KW-1133">Transmembrane helix</keyword>
<comment type="caution">
    <text evidence="6">The sequence shown here is derived from an EMBL/GenBank/DDBJ whole genome shotgun (WGS) entry which is preliminary data.</text>
</comment>
<feature type="domain" description="Glycosyltransferase 2-like" evidence="5">
    <location>
        <begin position="16"/>
        <end position="129"/>
    </location>
</feature>
<dbReference type="SUPFAM" id="SSF53448">
    <property type="entry name" value="Nucleotide-diphospho-sugar transferases"/>
    <property type="match status" value="1"/>
</dbReference>
<dbReference type="EMBL" id="SGSU01000002">
    <property type="protein sequence ID" value="RZG69302.1"/>
    <property type="molecule type" value="Genomic_DNA"/>
</dbReference>
<dbReference type="InterPro" id="IPR029044">
    <property type="entry name" value="Nucleotide-diphossugar_trans"/>
</dbReference>
<evidence type="ECO:0000256" key="2">
    <source>
        <dbReference type="ARBA" id="ARBA00022676"/>
    </source>
</evidence>
<sequence length="311" mass="35791">MDDAFFESFYMNINALVVTYNRKELLVECIKALELQTLTPSRILVINNASTDGTVGFIKKSNLLENSKITLINLDENIGGAGGFSTGMKYAFDNGADYVWMMDDDAMPHPKALENLMKYATSKHIYGSLAINGEYTAWKTYLISENRSVNLKEEVPEISEVQSLPFLGFLTSKEIYKSIKLPDTSYFIAADDTEYCMRAQENGFKIFICGNSYIDHPKAEYQEFNVLGRTINYVSLPPWKRYYDTRNRIFIAKKYFGIRLYLLTLPSIFFRLLISLTIEKNKYQQLKAYFFGVYDGLLKKGGKRHEQRGFI</sequence>
<dbReference type="InterPro" id="IPR001173">
    <property type="entry name" value="Glyco_trans_2-like"/>
</dbReference>
<dbReference type="Proteomes" id="UP000293483">
    <property type="component" value="Unassembled WGS sequence"/>
</dbReference>